<feature type="coiled-coil region" evidence="1">
    <location>
        <begin position="83"/>
        <end position="117"/>
    </location>
</feature>
<dbReference type="Proteomes" id="UP000052230">
    <property type="component" value="Unassembled WGS sequence"/>
</dbReference>
<proteinExistence type="predicted"/>
<dbReference type="EMBL" id="CCXZ01000025">
    <property type="protein sequence ID" value="CEG14804.1"/>
    <property type="molecule type" value="Genomic_DNA"/>
</dbReference>
<protein>
    <submittedName>
        <fullName evidence="2">Uncharacterized protein</fullName>
    </submittedName>
</protein>
<evidence type="ECO:0000256" key="1">
    <source>
        <dbReference type="SAM" id="Coils"/>
    </source>
</evidence>
<comment type="caution">
    <text evidence="2">The sequence shown here is derived from an EMBL/GenBank/DDBJ whole genome shotgun (WGS) entry which is preliminary data.</text>
</comment>
<keyword evidence="3" id="KW-1185">Reference proteome</keyword>
<reference evidence="2 3" key="1">
    <citation type="submission" date="2014-09" db="EMBL/GenBank/DDBJ databases">
        <authorList>
            <person name="Regsiter A."/>
        </authorList>
    </citation>
    <scope>NUCLEOTIDE SEQUENCE [LARGE SCALE GENOMIC DNA]</scope>
</reference>
<keyword evidence="1" id="KW-0175">Coiled coil</keyword>
<name>A0A0U5FB20_XANCI</name>
<accession>A0A0U5FB20</accession>
<gene>
    <name evidence="2" type="ORF">XAC3562_1200127</name>
</gene>
<dbReference type="AlphaFoldDB" id="A0A0U5FB20"/>
<evidence type="ECO:0000313" key="2">
    <source>
        <dbReference type="EMBL" id="CEG14804.1"/>
    </source>
</evidence>
<evidence type="ECO:0000313" key="3">
    <source>
        <dbReference type="Proteomes" id="UP000052230"/>
    </source>
</evidence>
<sequence>MAPSQHRSAERIAMKDYRLEVASSFIHPMWLRTVAGREFEVVVANDGGLEVEGERLRFVGDALPPGTAVVLRVGRWITCVTAADRDEAARQRAAENAARLAAEHAALNRHRDEALAQAAELNLPFRWSPAIKDVLSGLSESSWGDGRNRSTVEHILLLEPLADGRLTRDAGDFLCTARSGSNGKRWSSGAEGSVAVDGDGQPYPAKVTCKSCLKLAARWRDR</sequence>
<organism evidence="2 3">
    <name type="scientific">Xanthomonas citri pv. citri</name>
    <dbReference type="NCBI Taxonomy" id="611301"/>
    <lineage>
        <taxon>Bacteria</taxon>
        <taxon>Pseudomonadati</taxon>
        <taxon>Pseudomonadota</taxon>
        <taxon>Gammaproteobacteria</taxon>
        <taxon>Lysobacterales</taxon>
        <taxon>Lysobacteraceae</taxon>
        <taxon>Xanthomonas</taxon>
    </lineage>
</organism>